<proteinExistence type="predicted"/>
<organism evidence="1 2">
    <name type="scientific">Scleropages formosus</name>
    <name type="common">Asian bonytongue</name>
    <name type="synonym">Osteoglossum formosum</name>
    <dbReference type="NCBI Taxonomy" id="113540"/>
    <lineage>
        <taxon>Eukaryota</taxon>
        <taxon>Metazoa</taxon>
        <taxon>Chordata</taxon>
        <taxon>Craniata</taxon>
        <taxon>Vertebrata</taxon>
        <taxon>Euteleostomi</taxon>
        <taxon>Actinopterygii</taxon>
        <taxon>Neopterygii</taxon>
        <taxon>Teleostei</taxon>
        <taxon>Osteoglossocephala</taxon>
        <taxon>Osteoglossomorpha</taxon>
        <taxon>Osteoglossiformes</taxon>
        <taxon>Osteoglossidae</taxon>
        <taxon>Scleropages</taxon>
    </lineage>
</organism>
<protein>
    <submittedName>
        <fullName evidence="1">Uncharacterized protein</fullName>
    </submittedName>
</protein>
<dbReference type="AlphaFoldDB" id="A0A0P7WH35"/>
<evidence type="ECO:0000313" key="2">
    <source>
        <dbReference type="Proteomes" id="UP000034805"/>
    </source>
</evidence>
<feature type="non-terminal residue" evidence="1">
    <location>
        <position position="1"/>
    </location>
</feature>
<sequence length="98" mass="10714">SGSISSVALLRCRGSACFKRREHGTPGALITLSAESSQQLSTVLCTAIRGFLRLFVSHFPINIGSLTLLPLPVRQLQHAQFSWAALDFLYFNGSFSFP</sequence>
<gene>
    <name evidence="1" type="ORF">Z043_118954</name>
</gene>
<comment type="caution">
    <text evidence="1">The sequence shown here is derived from an EMBL/GenBank/DDBJ whole genome shotgun (WGS) entry which is preliminary data.</text>
</comment>
<name>A0A0P7WH35_SCLFO</name>
<dbReference type="Proteomes" id="UP000034805">
    <property type="component" value="Unassembled WGS sequence"/>
</dbReference>
<dbReference type="EMBL" id="JARO02008346">
    <property type="protein sequence ID" value="KPP62837.1"/>
    <property type="molecule type" value="Genomic_DNA"/>
</dbReference>
<accession>A0A0P7WH35</accession>
<evidence type="ECO:0000313" key="1">
    <source>
        <dbReference type="EMBL" id="KPP62837.1"/>
    </source>
</evidence>
<reference evidence="1 2" key="1">
    <citation type="submission" date="2015-08" db="EMBL/GenBank/DDBJ databases">
        <title>The genome of the Asian arowana (Scleropages formosus).</title>
        <authorList>
            <person name="Tan M.H."/>
            <person name="Gan H.M."/>
            <person name="Croft L.J."/>
            <person name="Austin C.M."/>
        </authorList>
    </citation>
    <scope>NUCLEOTIDE SEQUENCE [LARGE SCALE GENOMIC DNA]</scope>
    <source>
        <strain evidence="1">Aro1</strain>
    </source>
</reference>